<dbReference type="EMBL" id="AJIL01000081">
    <property type="protein sequence ID" value="KNE96478.1"/>
    <property type="molecule type" value="Genomic_DNA"/>
</dbReference>
<organism evidence="2 3">
    <name type="scientific">Puccinia striiformis f. sp. tritici PST-78</name>
    <dbReference type="NCBI Taxonomy" id="1165861"/>
    <lineage>
        <taxon>Eukaryota</taxon>
        <taxon>Fungi</taxon>
        <taxon>Dikarya</taxon>
        <taxon>Basidiomycota</taxon>
        <taxon>Pucciniomycotina</taxon>
        <taxon>Pucciniomycetes</taxon>
        <taxon>Pucciniales</taxon>
        <taxon>Pucciniaceae</taxon>
        <taxon>Puccinia</taxon>
    </lineage>
</organism>
<evidence type="ECO:0000256" key="1">
    <source>
        <dbReference type="SAM" id="MobiDB-lite"/>
    </source>
</evidence>
<evidence type="ECO:0000313" key="2">
    <source>
        <dbReference type="EMBL" id="KNE96478.1"/>
    </source>
</evidence>
<name>A0A0L0VB43_9BASI</name>
<dbReference type="AlphaFoldDB" id="A0A0L0VB43"/>
<proteinExistence type="predicted"/>
<feature type="compositionally biased region" description="Basic and acidic residues" evidence="1">
    <location>
        <begin position="76"/>
        <end position="95"/>
    </location>
</feature>
<protein>
    <submittedName>
        <fullName evidence="2">Uncharacterized protein</fullName>
    </submittedName>
</protein>
<dbReference type="Proteomes" id="UP000054564">
    <property type="component" value="Unassembled WGS sequence"/>
</dbReference>
<evidence type="ECO:0000313" key="3">
    <source>
        <dbReference type="Proteomes" id="UP000054564"/>
    </source>
</evidence>
<keyword evidence="3" id="KW-1185">Reference proteome</keyword>
<comment type="caution">
    <text evidence="2">The sequence shown here is derived from an EMBL/GenBank/DDBJ whole genome shotgun (WGS) entry which is preliminary data.</text>
</comment>
<accession>A0A0L0VB43</accession>
<gene>
    <name evidence="2" type="ORF">PSTG_10184</name>
</gene>
<reference evidence="3" key="1">
    <citation type="submission" date="2014-03" db="EMBL/GenBank/DDBJ databases">
        <title>The Genome Sequence of Puccinia striiformis f. sp. tritici PST-78.</title>
        <authorList>
            <consortium name="The Broad Institute Genome Sequencing Platform"/>
            <person name="Cuomo C."/>
            <person name="Hulbert S."/>
            <person name="Chen X."/>
            <person name="Walker B."/>
            <person name="Young S.K."/>
            <person name="Zeng Q."/>
            <person name="Gargeya S."/>
            <person name="Fitzgerald M."/>
            <person name="Haas B."/>
            <person name="Abouelleil A."/>
            <person name="Alvarado L."/>
            <person name="Arachchi H.M."/>
            <person name="Berlin A.M."/>
            <person name="Chapman S.B."/>
            <person name="Goldberg J."/>
            <person name="Griggs A."/>
            <person name="Gujja S."/>
            <person name="Hansen M."/>
            <person name="Howarth C."/>
            <person name="Imamovic A."/>
            <person name="Larimer J."/>
            <person name="McCowan C."/>
            <person name="Montmayeur A."/>
            <person name="Murphy C."/>
            <person name="Neiman D."/>
            <person name="Pearson M."/>
            <person name="Priest M."/>
            <person name="Roberts A."/>
            <person name="Saif S."/>
            <person name="Shea T."/>
            <person name="Sisk P."/>
            <person name="Sykes S."/>
            <person name="Wortman J."/>
            <person name="Nusbaum C."/>
            <person name="Birren B."/>
        </authorList>
    </citation>
    <scope>NUCLEOTIDE SEQUENCE [LARGE SCALE GENOMIC DNA]</scope>
    <source>
        <strain evidence="3">race PST-78</strain>
    </source>
</reference>
<sequence>MPELKAHYAWSLRQAPSLLCGTSGSDSLKRKNDNLIELESRISKRSACHLMNDVSHSSNSIDTRLNSDSAKPSEFLLDHQPSRSNHDNHATEQNKELTLSQSNESSQLSLLKRISLPFEGKITVVSYKTYAKRRLTSSLLLILHSYISYRYLNHVIQLPQKPYILIRIKTINDRKNLSRLLCPLVSRLNNLDLNPTH</sequence>
<feature type="region of interest" description="Disordered" evidence="1">
    <location>
        <begin position="73"/>
        <end position="101"/>
    </location>
</feature>